<comment type="caution">
    <text evidence="2">The sequence shown here is derived from an EMBL/GenBank/DDBJ whole genome shotgun (WGS) entry which is preliminary data.</text>
</comment>
<keyword evidence="3" id="KW-1185">Reference proteome</keyword>
<keyword evidence="1" id="KW-0812">Transmembrane</keyword>
<proteinExistence type="predicted"/>
<accession>A0A0R0C6G9</accession>
<dbReference type="EMBL" id="LDJI01000011">
    <property type="protein sequence ID" value="KRG64928.1"/>
    <property type="molecule type" value="Genomic_DNA"/>
</dbReference>
<dbReference type="STRING" id="405444.ABB26_06140"/>
<dbReference type="Proteomes" id="UP000050864">
    <property type="component" value="Unassembled WGS sequence"/>
</dbReference>
<organism evidence="2 3">
    <name type="scientific">Stenotrophomonas humi</name>
    <dbReference type="NCBI Taxonomy" id="405444"/>
    <lineage>
        <taxon>Bacteria</taxon>
        <taxon>Pseudomonadati</taxon>
        <taxon>Pseudomonadota</taxon>
        <taxon>Gammaproteobacteria</taxon>
        <taxon>Lysobacterales</taxon>
        <taxon>Lysobacteraceae</taxon>
        <taxon>Stenotrophomonas</taxon>
    </lineage>
</organism>
<evidence type="ECO:0000256" key="1">
    <source>
        <dbReference type="SAM" id="Phobius"/>
    </source>
</evidence>
<feature type="transmembrane region" description="Helical" evidence="1">
    <location>
        <begin position="165"/>
        <end position="188"/>
    </location>
</feature>
<dbReference type="RefSeq" id="WP_057632796.1">
    <property type="nucleotide sequence ID" value="NZ_LDJI01000011.1"/>
</dbReference>
<sequence>MRLLALLLLWLAVSTFWDRYWTAAPAAGAIAADGSFDIPVHIRLQESWVLNLDFQAGQLPLDEFARRTASWKHPPAPSDAGITLQWQLLDADNQQVAANRSVLHQASSWRSDTVSSQISLPQLNPGRYRLVGQLGALPSTTLGMQPGIAIRAANSKAWRSWQIDVAWWTSLINSLLIWPLTIALMLALPAHALWRRR</sequence>
<evidence type="ECO:0000313" key="2">
    <source>
        <dbReference type="EMBL" id="KRG64928.1"/>
    </source>
</evidence>
<keyword evidence="1" id="KW-0472">Membrane</keyword>
<name>A0A0R0C6G9_9GAMM</name>
<keyword evidence="1" id="KW-1133">Transmembrane helix</keyword>
<protein>
    <submittedName>
        <fullName evidence="2">Uncharacterized protein</fullName>
    </submittedName>
</protein>
<evidence type="ECO:0000313" key="3">
    <source>
        <dbReference type="Proteomes" id="UP000050864"/>
    </source>
</evidence>
<dbReference type="PATRIC" id="fig|405444.3.peg.229"/>
<gene>
    <name evidence="2" type="ORF">ABB26_06140</name>
</gene>
<reference evidence="2 3" key="1">
    <citation type="submission" date="2015-05" db="EMBL/GenBank/DDBJ databases">
        <title>Genome sequencing and analysis of members of genus Stenotrophomonas.</title>
        <authorList>
            <person name="Patil P.P."/>
            <person name="Midha S."/>
            <person name="Patil P.B."/>
        </authorList>
    </citation>
    <scope>NUCLEOTIDE SEQUENCE [LARGE SCALE GENOMIC DNA]</scope>
    <source>
        <strain evidence="2 3">DSM 18929</strain>
    </source>
</reference>
<dbReference type="OrthoDB" id="6847903at2"/>
<dbReference type="AlphaFoldDB" id="A0A0R0C6G9"/>